<name>A0ABM7THR8_9BURK</name>
<gene>
    <name evidence="1" type="ORF">PTKU64_15110</name>
</gene>
<evidence type="ECO:0000313" key="1">
    <source>
        <dbReference type="EMBL" id="BCZ77836.1"/>
    </source>
</evidence>
<sequence>MQPDDYTEQSMFALLRGFGVDEAEARELAFAPIADCGRPQGVVFEKVV</sequence>
<dbReference type="RefSeq" id="WP_229513368.1">
    <property type="nucleotide sequence ID" value="NZ_AP024955.1"/>
</dbReference>
<keyword evidence="2" id="KW-1185">Reference proteome</keyword>
<proteinExistence type="predicted"/>
<protein>
    <submittedName>
        <fullName evidence="1">Uncharacterized protein</fullName>
    </submittedName>
</protein>
<evidence type="ECO:0000313" key="2">
    <source>
        <dbReference type="Proteomes" id="UP001319874"/>
    </source>
</evidence>
<organism evidence="1 2">
    <name type="scientific">Paraburkholderia terrae</name>
    <dbReference type="NCBI Taxonomy" id="311230"/>
    <lineage>
        <taxon>Bacteria</taxon>
        <taxon>Pseudomonadati</taxon>
        <taxon>Pseudomonadota</taxon>
        <taxon>Betaproteobacteria</taxon>
        <taxon>Burkholderiales</taxon>
        <taxon>Burkholderiaceae</taxon>
        <taxon>Paraburkholderia</taxon>
    </lineage>
</organism>
<dbReference type="EMBL" id="AP024955">
    <property type="protein sequence ID" value="BCZ77836.1"/>
    <property type="molecule type" value="Genomic_DNA"/>
</dbReference>
<accession>A0ABM7THR8</accession>
<dbReference type="Proteomes" id="UP001319874">
    <property type="component" value="Chromosome 1"/>
</dbReference>
<reference evidence="1 2" key="1">
    <citation type="journal article" date="2022" name="Front. Microbiol.">
        <title>Identification and characterization of a novel class of self-sufficient cytochrome P450 hydroxylase involved in cyclohexanecarboxylate degradation in Paraburkholderia terrae strain KU-64.</title>
        <authorList>
            <person name="Yamamoto T."/>
            <person name="Hasegawa Y."/>
            <person name="Iwaki H."/>
        </authorList>
    </citation>
    <scope>NUCLEOTIDE SEQUENCE [LARGE SCALE GENOMIC DNA]</scope>
    <source>
        <strain evidence="1 2">KU-64</strain>
    </source>
</reference>